<dbReference type="AlphaFoldDB" id="A0A8W8LED5"/>
<proteinExistence type="inferred from homology"/>
<keyword evidence="4 6" id="KW-1133">Transmembrane helix</keyword>
<feature type="transmembrane region" description="Helical" evidence="6">
    <location>
        <begin position="146"/>
        <end position="167"/>
    </location>
</feature>
<protein>
    <recommendedName>
        <fullName evidence="6">Anoctamin</fullName>
    </recommendedName>
</protein>
<dbReference type="EnsemblMetazoa" id="G27679.2">
    <property type="protein sequence ID" value="G27679.2:cds"/>
    <property type="gene ID" value="G27679"/>
</dbReference>
<feature type="transmembrane region" description="Helical" evidence="6">
    <location>
        <begin position="96"/>
        <end position="119"/>
    </location>
</feature>
<evidence type="ECO:0000256" key="3">
    <source>
        <dbReference type="ARBA" id="ARBA00022692"/>
    </source>
</evidence>
<evidence type="ECO:0000259" key="8">
    <source>
        <dbReference type="Pfam" id="PF04547"/>
    </source>
</evidence>
<dbReference type="InterPro" id="IPR007632">
    <property type="entry name" value="Anoctamin"/>
</dbReference>
<dbReference type="GO" id="GO:0005254">
    <property type="term" value="F:chloride channel activity"/>
    <property type="evidence" value="ECO:0007669"/>
    <property type="project" value="TreeGrafter"/>
</dbReference>
<organism evidence="9 10">
    <name type="scientific">Magallana gigas</name>
    <name type="common">Pacific oyster</name>
    <name type="synonym">Crassostrea gigas</name>
    <dbReference type="NCBI Taxonomy" id="29159"/>
    <lineage>
        <taxon>Eukaryota</taxon>
        <taxon>Metazoa</taxon>
        <taxon>Spiralia</taxon>
        <taxon>Lophotrochozoa</taxon>
        <taxon>Mollusca</taxon>
        <taxon>Bivalvia</taxon>
        <taxon>Autobranchia</taxon>
        <taxon>Pteriomorphia</taxon>
        <taxon>Ostreida</taxon>
        <taxon>Ostreoidea</taxon>
        <taxon>Ostreidae</taxon>
        <taxon>Magallana</taxon>
    </lineage>
</organism>
<keyword evidence="3 6" id="KW-0812">Transmembrane</keyword>
<evidence type="ECO:0000313" key="9">
    <source>
        <dbReference type="EnsemblMetazoa" id="G27679.2:cds"/>
    </source>
</evidence>
<evidence type="ECO:0000256" key="7">
    <source>
        <dbReference type="SAM" id="MobiDB-lite"/>
    </source>
</evidence>
<dbReference type="PANTHER" id="PTHR12308:SF73">
    <property type="entry name" value="ANOCTAMIN"/>
    <property type="match status" value="1"/>
</dbReference>
<sequence length="514" mass="59855">MFLERWKRRNAQLAYEWDVDNFEHNEPDRPQFYGLKVKKDPVTQEPNWFYPFKRQILKFTVSVSTLLFMMMIVLVSVVGVIVYRLVTTLEYCPGKSAIQCLITSTLLSAVLNAVSILLLGKLYEILAFKLTEWENHRTQTLYDDALVTKMFAFQFVNSYASCFYIAFFRGRFDVFGYTDECVGDSGTCMSQLSFQVLILMIIRPFPRIAKDLIIPLIRKLWRSRPNWCCRINACPCDCCNKINRISTEEAKDVFEANKRLLSNFLERERLKHPLGDFTLNEYTEKVIQYGFLMLFAASFPLAPLMAILLNLIDIRIDAKRMLWSNRRPIAYIRQDIGKWFGILNFVNTVGVITNGFLIGFTSTWASSFDLSSKLWIVLGFEHIVFVLKFLIAYLIPDVPRDVQLSIRREKYQVAKILEDAKYSEAINYGELVPKHKKKRKHRSSNYDTFVQLDESVGKPKEDLKDTAIPEENVFKETEPAPQEKSDFNRSSSEESVKEQWYVVKRDISTPKVAR</sequence>
<dbReference type="GO" id="GO:0005886">
    <property type="term" value="C:plasma membrane"/>
    <property type="evidence" value="ECO:0007669"/>
    <property type="project" value="TreeGrafter"/>
</dbReference>
<feature type="transmembrane region" description="Helical" evidence="6">
    <location>
        <begin position="59"/>
        <end position="84"/>
    </location>
</feature>
<feature type="transmembrane region" description="Helical" evidence="6">
    <location>
        <begin position="339"/>
        <end position="362"/>
    </location>
</feature>
<accession>A0A8W8LED5</accession>
<dbReference type="InterPro" id="IPR049452">
    <property type="entry name" value="Anoctamin_TM"/>
</dbReference>
<evidence type="ECO:0000256" key="6">
    <source>
        <dbReference type="RuleBase" id="RU280814"/>
    </source>
</evidence>
<name>A0A8W8LED5_MAGGI</name>
<keyword evidence="10" id="KW-1185">Reference proteome</keyword>
<keyword evidence="5 6" id="KW-0472">Membrane</keyword>
<reference evidence="9" key="1">
    <citation type="submission" date="2022-08" db="UniProtKB">
        <authorList>
            <consortium name="EnsemblMetazoa"/>
        </authorList>
    </citation>
    <scope>IDENTIFICATION</scope>
    <source>
        <strain evidence="9">05x7-T-G4-1.051#20</strain>
    </source>
</reference>
<comment type="subcellular location">
    <subcellularLocation>
        <location evidence="1 6">Membrane</location>
        <topology evidence="1 6">Multi-pass membrane protein</topology>
    </subcellularLocation>
</comment>
<feature type="domain" description="Anoctamin transmembrane" evidence="8">
    <location>
        <begin position="1"/>
        <end position="409"/>
    </location>
</feature>
<feature type="region of interest" description="Disordered" evidence="7">
    <location>
        <begin position="459"/>
        <end position="496"/>
    </location>
</feature>
<evidence type="ECO:0000256" key="1">
    <source>
        <dbReference type="ARBA" id="ARBA00004141"/>
    </source>
</evidence>
<evidence type="ECO:0000256" key="4">
    <source>
        <dbReference type="ARBA" id="ARBA00022989"/>
    </source>
</evidence>
<comment type="caution">
    <text evidence="6">Lacks conserved residue(s) required for the propagation of feature annotation.</text>
</comment>
<dbReference type="PANTHER" id="PTHR12308">
    <property type="entry name" value="ANOCTAMIN"/>
    <property type="match status" value="1"/>
</dbReference>
<evidence type="ECO:0000256" key="2">
    <source>
        <dbReference type="ARBA" id="ARBA00009671"/>
    </source>
</evidence>
<evidence type="ECO:0000256" key="5">
    <source>
        <dbReference type="ARBA" id="ARBA00023136"/>
    </source>
</evidence>
<comment type="similarity">
    <text evidence="2 6">Belongs to the anoctamin family.</text>
</comment>
<evidence type="ECO:0000313" key="10">
    <source>
        <dbReference type="Proteomes" id="UP000005408"/>
    </source>
</evidence>
<dbReference type="Pfam" id="PF04547">
    <property type="entry name" value="Anoctamin"/>
    <property type="match status" value="1"/>
</dbReference>
<feature type="transmembrane region" description="Helical" evidence="6">
    <location>
        <begin position="286"/>
        <end position="312"/>
    </location>
</feature>
<dbReference type="Proteomes" id="UP000005408">
    <property type="component" value="Unassembled WGS sequence"/>
</dbReference>
<feature type="transmembrane region" description="Helical" evidence="6">
    <location>
        <begin position="374"/>
        <end position="395"/>
    </location>
</feature>